<dbReference type="EMBL" id="SPHZ02000007">
    <property type="protein sequence ID" value="KAF0907504.1"/>
    <property type="molecule type" value="Genomic_DNA"/>
</dbReference>
<feature type="region of interest" description="Disordered" evidence="3">
    <location>
        <begin position="594"/>
        <end position="617"/>
    </location>
</feature>
<proteinExistence type="predicted"/>
<dbReference type="Gene3D" id="1.20.1280.50">
    <property type="match status" value="1"/>
</dbReference>
<organism evidence="6 7">
    <name type="scientific">Oryza meyeriana var. granulata</name>
    <dbReference type="NCBI Taxonomy" id="110450"/>
    <lineage>
        <taxon>Eukaryota</taxon>
        <taxon>Viridiplantae</taxon>
        <taxon>Streptophyta</taxon>
        <taxon>Embryophyta</taxon>
        <taxon>Tracheophyta</taxon>
        <taxon>Spermatophyta</taxon>
        <taxon>Magnoliopsida</taxon>
        <taxon>Liliopsida</taxon>
        <taxon>Poales</taxon>
        <taxon>Poaceae</taxon>
        <taxon>BOP clade</taxon>
        <taxon>Oryzoideae</taxon>
        <taxon>Oryzeae</taxon>
        <taxon>Oryzinae</taxon>
        <taxon>Oryza</taxon>
        <taxon>Oryza meyeriana</taxon>
    </lineage>
</organism>
<dbReference type="Pfam" id="PF07103">
    <property type="entry name" value="DUF1365"/>
    <property type="match status" value="2"/>
</dbReference>
<dbReference type="InterPro" id="IPR036047">
    <property type="entry name" value="F-box-like_dom_sf"/>
</dbReference>
<protein>
    <submittedName>
        <fullName evidence="6">Uncharacterized protein</fullName>
    </submittedName>
</protein>
<dbReference type="InterPro" id="IPR001810">
    <property type="entry name" value="F-box_dom"/>
</dbReference>
<reference evidence="6 7" key="1">
    <citation type="submission" date="2019-11" db="EMBL/GenBank/DDBJ databases">
        <title>Whole genome sequence of Oryza granulata.</title>
        <authorList>
            <person name="Li W."/>
        </authorList>
    </citation>
    <scope>NUCLEOTIDE SEQUENCE [LARGE SCALE GENOMIC DNA]</scope>
    <source>
        <strain evidence="7">cv. Menghai</strain>
        <tissue evidence="6">Leaf</tissue>
    </source>
</reference>
<comment type="caution">
    <text evidence="6">The sequence shown here is derived from an EMBL/GenBank/DDBJ whole genome shotgun (WGS) entry which is preliminary data.</text>
</comment>
<dbReference type="AlphaFoldDB" id="A0A6G1D5S1"/>
<evidence type="ECO:0000256" key="2">
    <source>
        <dbReference type="ARBA" id="ARBA00022737"/>
    </source>
</evidence>
<dbReference type="SMART" id="SM00612">
    <property type="entry name" value="Kelch"/>
    <property type="match status" value="2"/>
</dbReference>
<dbReference type="PANTHER" id="PTHR46344">
    <property type="entry name" value="OS02G0202900 PROTEIN"/>
    <property type="match status" value="1"/>
</dbReference>
<feature type="domain" description="F-box" evidence="4">
    <location>
        <begin position="55"/>
        <end position="92"/>
    </location>
</feature>
<keyword evidence="7" id="KW-1185">Reference proteome</keyword>
<feature type="domain" description="FKB95-like N-terminal Kelch" evidence="5">
    <location>
        <begin position="172"/>
        <end position="331"/>
    </location>
</feature>
<dbReference type="Pfam" id="PF00646">
    <property type="entry name" value="F-box"/>
    <property type="match status" value="1"/>
</dbReference>
<dbReference type="PANTHER" id="PTHR46344:SF4">
    <property type="entry name" value="OS07G0153400 PROTEIN"/>
    <property type="match status" value="1"/>
</dbReference>
<evidence type="ECO:0000313" key="6">
    <source>
        <dbReference type="EMBL" id="KAF0907504.1"/>
    </source>
</evidence>
<dbReference type="Proteomes" id="UP000479710">
    <property type="component" value="Unassembled WGS sequence"/>
</dbReference>
<dbReference type="OrthoDB" id="45365at2759"/>
<evidence type="ECO:0000256" key="1">
    <source>
        <dbReference type="ARBA" id="ARBA00022441"/>
    </source>
</evidence>
<dbReference type="SUPFAM" id="SSF117281">
    <property type="entry name" value="Kelch motif"/>
    <property type="match status" value="1"/>
</dbReference>
<evidence type="ECO:0000313" key="7">
    <source>
        <dbReference type="Proteomes" id="UP000479710"/>
    </source>
</evidence>
<evidence type="ECO:0000259" key="5">
    <source>
        <dbReference type="Pfam" id="PF25210"/>
    </source>
</evidence>
<dbReference type="InterPro" id="IPR057499">
    <property type="entry name" value="Kelch_FKB95"/>
</dbReference>
<dbReference type="InterPro" id="IPR010775">
    <property type="entry name" value="DUF1365"/>
</dbReference>
<keyword evidence="2" id="KW-0677">Repeat</keyword>
<keyword evidence="1" id="KW-0880">Kelch repeat</keyword>
<sequence>MRRVRVSSHQSPIHKLGDSQMKLTPKFRLATTSALPSSMPSSDLEQTSWETPLIPGLPDDAALNCLLRLPVEAHEACRLVCRRWHHLLADKARFFMQRKVMGFRSPLLFTLAFHRCTGKIQWKVLDLNYLTWHTIPAMPCRDRACPRGFGCVAIPSDGTLLVCGGLVSDMDCPLHLVLKYDVYKNRWTVMTRMLAARSFFAGGVIDGRVYVAGGYSTDQFELNSAEVLDPVKGVWQPVASMGMNMASSDSAVISGRLYVTEGCAWPFFSSPRGQVYDPKIDRWEAMPVGMREGWTGLSVVIDEHLFVISEYERMKVKVYDPETDSWDSVKGPPMPERIMKPFSRRPLPGGGPATAAVRLYEGRVRHSRRRPAAHAFEYHVRYALVDLDRLPLPGHLSPDEARLIASTSGPVHLLTIPKSVGYEQNPLSIYYCYDSAEQGQDGNLKMCIAEVTNTPWGERVMFTFQPGSDLVAKPLHVSPFMDMLGNWSIRAESPGDTLYVVISVQHPTLDNYFTASFHAKLVEKTSSSLRLATFFWLMPHKVAVGIYWEAVRLWLKNVKFLDHPRYLNASYRDEAQKRNLEIRSSCSFLQKQKMNDQRSGSADETAEITNHHDQNGEESVPKRWCVWRDAQWPWS</sequence>
<dbReference type="Pfam" id="PF25210">
    <property type="entry name" value="Kelch_FKB95"/>
    <property type="match status" value="1"/>
</dbReference>
<accession>A0A6G1D5S1</accession>
<dbReference type="InterPro" id="IPR015915">
    <property type="entry name" value="Kelch-typ_b-propeller"/>
</dbReference>
<evidence type="ECO:0000256" key="3">
    <source>
        <dbReference type="SAM" id="MobiDB-lite"/>
    </source>
</evidence>
<dbReference type="Gene3D" id="2.120.10.80">
    <property type="entry name" value="Kelch-type beta propeller"/>
    <property type="match status" value="1"/>
</dbReference>
<dbReference type="InterPro" id="IPR006652">
    <property type="entry name" value="Kelch_1"/>
</dbReference>
<evidence type="ECO:0000259" key="4">
    <source>
        <dbReference type="Pfam" id="PF00646"/>
    </source>
</evidence>
<gene>
    <name evidence="6" type="ORF">E2562_017429</name>
</gene>
<name>A0A6G1D5S1_9ORYZ</name>
<dbReference type="SUPFAM" id="SSF81383">
    <property type="entry name" value="F-box domain"/>
    <property type="match status" value="1"/>
</dbReference>